<proteinExistence type="predicted"/>
<keyword evidence="1" id="KW-0732">Signal</keyword>
<organism evidence="2 3">
    <name type="scientific">Candidatus Clostridium eludens</name>
    <dbReference type="NCBI Taxonomy" id="3381663"/>
    <lineage>
        <taxon>Bacteria</taxon>
        <taxon>Bacillati</taxon>
        <taxon>Bacillota</taxon>
        <taxon>Clostridia</taxon>
        <taxon>Eubacteriales</taxon>
        <taxon>Clostridiaceae</taxon>
        <taxon>Clostridium</taxon>
    </lineage>
</organism>
<evidence type="ECO:0008006" key="4">
    <source>
        <dbReference type="Google" id="ProtNLM"/>
    </source>
</evidence>
<name>A0ABW8SE64_9CLOT</name>
<feature type="signal peptide" evidence="1">
    <location>
        <begin position="1"/>
        <end position="25"/>
    </location>
</feature>
<evidence type="ECO:0000313" key="3">
    <source>
        <dbReference type="Proteomes" id="UP001623660"/>
    </source>
</evidence>
<dbReference type="EMBL" id="JBJHZX010000002">
    <property type="protein sequence ID" value="MFL0194307.1"/>
    <property type="molecule type" value="Genomic_DNA"/>
</dbReference>
<comment type="caution">
    <text evidence="2">The sequence shown here is derived from an EMBL/GenBank/DDBJ whole genome shotgun (WGS) entry which is preliminary data.</text>
</comment>
<feature type="chain" id="PRO_5047346210" description="Lipoprotein" evidence="1">
    <location>
        <begin position="26"/>
        <end position="129"/>
    </location>
</feature>
<evidence type="ECO:0000256" key="1">
    <source>
        <dbReference type="SAM" id="SignalP"/>
    </source>
</evidence>
<dbReference type="PROSITE" id="PS51257">
    <property type="entry name" value="PROKAR_LIPOPROTEIN"/>
    <property type="match status" value="1"/>
</dbReference>
<dbReference type="RefSeq" id="WP_406790427.1">
    <property type="nucleotide sequence ID" value="NZ_JBJHZX010000002.1"/>
</dbReference>
<reference evidence="2 3" key="1">
    <citation type="submission" date="2024-11" db="EMBL/GenBank/DDBJ databases">
        <authorList>
            <person name="Heng Y.C."/>
            <person name="Lim A.C.H."/>
            <person name="Lee J.K.Y."/>
            <person name="Kittelmann S."/>
        </authorList>
    </citation>
    <scope>NUCLEOTIDE SEQUENCE [LARGE SCALE GENOMIC DNA]</scope>
    <source>
        <strain evidence="2 3">WILCCON 0269</strain>
    </source>
</reference>
<dbReference type="Proteomes" id="UP001623660">
    <property type="component" value="Unassembled WGS sequence"/>
</dbReference>
<protein>
    <recommendedName>
        <fullName evidence="4">Lipoprotein</fullName>
    </recommendedName>
</protein>
<sequence length="129" mass="14447">MKKFLSIITIVIISISLASCGTKNASNTGTNSKITYTKELTYFPSYDGMKSSKYTPPSKKSPFATARYTIKNTSDSKVYQYYEDALKKDGWTITDEKQHFAISAKKDTHMANILIQKSGKDILLIVISK</sequence>
<evidence type="ECO:0000313" key="2">
    <source>
        <dbReference type="EMBL" id="MFL0194307.1"/>
    </source>
</evidence>
<accession>A0ABW8SE64</accession>
<gene>
    <name evidence="2" type="ORF">ACJDU8_01765</name>
</gene>
<keyword evidence="3" id="KW-1185">Reference proteome</keyword>